<feature type="transmembrane region" description="Helical" evidence="2">
    <location>
        <begin position="236"/>
        <end position="254"/>
    </location>
</feature>
<evidence type="ECO:0000313" key="4">
    <source>
        <dbReference type="EMBL" id="ACY15043.1"/>
    </source>
</evidence>
<feature type="transmembrane region" description="Helical" evidence="2">
    <location>
        <begin position="31"/>
        <end position="58"/>
    </location>
</feature>
<sequence length="873" mass="93972">MAGAGAGAIDAVWSWSALGQFLPGAGGKLRALLFLAASYGLLCGLLGAALAAVVALYARASCLGRVLPEAMRRHRAARERDPGSAVLGLALVLAGVPTLAAALGIAFYAAQLGLQERKHFGLVIAVTMAATLGAVLAAAALTLLLAHALERALAALARRPGLGALASPRAPASAGLLMLLVAATGAVLSTWSTLRLLPLRPLWIALVAAALSLPALPIGVRARARLSRLRPALRRALPLAAIALAALLVLVTGAPDGVRKATGSYSGLGGPIARVLRTAVDVDRDGYSPLLGGGDCDDWDATVHPGADEIPDDGIDQNCVGGDPSLGRAQDDTGFVPVPSSVPGNFNVVFLTIDTIRADHVGAYGYQRPTTPTLDALAADGALFVNGWAHAPSTRYSIPALLTGRLPLEVAYDTAVRGWPGLLPEADTLAEYAQRAGLTTGAILNYWYFDRYRRMDQGFGHYDNENQKLHRAVSGKGPAETSGSSSKQQTDKALRFIDQHAAERFFLWVHYYDPHYQYEAHAEVPSFGSEDGGTPGQRDLYDQEIRFTDMHIGRLVQDLKRRGLYQRTVIVVTGDHGEGFGEHGIDLHGYHLYAAQTKVPFIIRVPGLAPTRVSMPVGHVDVLPTLANLLGRPASPSMMGRSLLGVMSGQADGDAERYVFQQLSYENNNEMRAAVSRHCHVIYNVSPDTSWEIYRLADDPDEERDIVDAPGDCEPARRALEAWYDRAELPEGALEALLAERPDVAQPLGVHFGQEVELLAVELPPGPVRAGQQMPVTFTFAAHGPLPSGWRVFAHFEGPGRFLGDHEPPRPFSWWREGQYIRYTREITVPRQARPGDYELWLGLFRKAERMPARSDGVPVDGDRVKVATVRVR</sequence>
<dbReference type="Proteomes" id="UP000001880">
    <property type="component" value="Chromosome"/>
</dbReference>
<dbReference type="InterPro" id="IPR021655">
    <property type="entry name" value="Put_metal-bd"/>
</dbReference>
<feature type="transmembrane region" description="Helical" evidence="2">
    <location>
        <begin position="203"/>
        <end position="224"/>
    </location>
</feature>
<reference evidence="4 5" key="1">
    <citation type="journal article" date="2010" name="Stand. Genomic Sci.">
        <title>Complete genome sequence of Haliangium ochraceum type strain (SMP-2).</title>
        <authorList>
            <consortium name="US DOE Joint Genome Institute (JGI-PGF)"/>
            <person name="Ivanova N."/>
            <person name="Daum C."/>
            <person name="Lang E."/>
            <person name="Abt B."/>
            <person name="Kopitz M."/>
            <person name="Saunders E."/>
            <person name="Lapidus A."/>
            <person name="Lucas S."/>
            <person name="Glavina Del Rio T."/>
            <person name="Nolan M."/>
            <person name="Tice H."/>
            <person name="Copeland A."/>
            <person name="Cheng J.F."/>
            <person name="Chen F."/>
            <person name="Bruce D."/>
            <person name="Goodwin L."/>
            <person name="Pitluck S."/>
            <person name="Mavromatis K."/>
            <person name="Pati A."/>
            <person name="Mikhailova N."/>
            <person name="Chen A."/>
            <person name="Palaniappan K."/>
            <person name="Land M."/>
            <person name="Hauser L."/>
            <person name="Chang Y.J."/>
            <person name="Jeffries C.D."/>
            <person name="Detter J.C."/>
            <person name="Brettin T."/>
            <person name="Rohde M."/>
            <person name="Goker M."/>
            <person name="Bristow J."/>
            <person name="Markowitz V."/>
            <person name="Eisen J.A."/>
            <person name="Hugenholtz P."/>
            <person name="Kyrpides N.C."/>
            <person name="Klenk H.P."/>
        </authorList>
    </citation>
    <scope>NUCLEOTIDE SEQUENCE [LARGE SCALE GENOMIC DNA]</scope>
    <source>
        <strain evidence="5">DSM 14365 / CIP 107738 / JCM 11303 / AJ 13395 / SMP-2</strain>
    </source>
</reference>
<dbReference type="STRING" id="502025.Hoch_2507"/>
<evidence type="ECO:0000313" key="5">
    <source>
        <dbReference type="Proteomes" id="UP000001880"/>
    </source>
</evidence>
<dbReference type="CDD" id="cd16148">
    <property type="entry name" value="sulfatase_like"/>
    <property type="match status" value="1"/>
</dbReference>
<dbReference type="Gene3D" id="3.40.720.10">
    <property type="entry name" value="Alkaline Phosphatase, subunit A"/>
    <property type="match status" value="2"/>
</dbReference>
<keyword evidence="2" id="KW-1133">Transmembrane helix</keyword>
<evidence type="ECO:0000256" key="2">
    <source>
        <dbReference type="SAM" id="Phobius"/>
    </source>
</evidence>
<dbReference type="KEGG" id="hoh:Hoch_2507"/>
<dbReference type="Pfam" id="PF00884">
    <property type="entry name" value="Sulfatase"/>
    <property type="match status" value="1"/>
</dbReference>
<dbReference type="InterPro" id="IPR052701">
    <property type="entry name" value="GAG_Ulvan_Degrading_Sulfatases"/>
</dbReference>
<feature type="transmembrane region" description="Helical" evidence="2">
    <location>
        <begin position="122"/>
        <end position="149"/>
    </location>
</feature>
<dbReference type="PANTHER" id="PTHR43751">
    <property type="entry name" value="SULFATASE"/>
    <property type="match status" value="1"/>
</dbReference>
<keyword evidence="5" id="KW-1185">Reference proteome</keyword>
<evidence type="ECO:0000256" key="1">
    <source>
        <dbReference type="SAM" id="MobiDB-lite"/>
    </source>
</evidence>
<feature type="region of interest" description="Disordered" evidence="1">
    <location>
        <begin position="471"/>
        <end position="491"/>
    </location>
</feature>
<feature type="transmembrane region" description="Helical" evidence="2">
    <location>
        <begin position="85"/>
        <end position="110"/>
    </location>
</feature>
<gene>
    <name evidence="4" type="ordered locus">Hoch_2507</name>
</gene>
<evidence type="ECO:0000259" key="3">
    <source>
        <dbReference type="Pfam" id="PF00884"/>
    </source>
</evidence>
<feature type="domain" description="Sulfatase N-terminal" evidence="3">
    <location>
        <begin position="347"/>
        <end position="631"/>
    </location>
</feature>
<organism evidence="4 5">
    <name type="scientific">Haliangium ochraceum (strain DSM 14365 / JCM 11303 / SMP-2)</name>
    <dbReference type="NCBI Taxonomy" id="502025"/>
    <lineage>
        <taxon>Bacteria</taxon>
        <taxon>Pseudomonadati</taxon>
        <taxon>Myxococcota</taxon>
        <taxon>Polyangia</taxon>
        <taxon>Haliangiales</taxon>
        <taxon>Kofleriaceae</taxon>
        <taxon>Haliangium</taxon>
    </lineage>
</organism>
<protein>
    <submittedName>
        <fullName evidence="4">Sulfatase</fullName>
    </submittedName>
</protein>
<name>D0LKJ5_HALO1</name>
<dbReference type="Pfam" id="PF11617">
    <property type="entry name" value="Cu-binding_MopE"/>
    <property type="match status" value="1"/>
</dbReference>
<dbReference type="EMBL" id="CP001804">
    <property type="protein sequence ID" value="ACY15043.1"/>
    <property type="molecule type" value="Genomic_DNA"/>
</dbReference>
<keyword evidence="2" id="KW-0812">Transmembrane</keyword>
<dbReference type="SUPFAM" id="SSF53649">
    <property type="entry name" value="Alkaline phosphatase-like"/>
    <property type="match status" value="1"/>
</dbReference>
<dbReference type="HOGENOM" id="CLU_328941_0_0_7"/>
<feature type="transmembrane region" description="Helical" evidence="2">
    <location>
        <begin position="170"/>
        <end position="191"/>
    </location>
</feature>
<dbReference type="PANTHER" id="PTHR43751:SF3">
    <property type="entry name" value="SULFATASE N-TERMINAL DOMAIN-CONTAINING PROTEIN"/>
    <property type="match status" value="1"/>
</dbReference>
<keyword evidence="2" id="KW-0472">Membrane</keyword>
<dbReference type="eggNOG" id="COG3119">
    <property type="taxonomic scope" value="Bacteria"/>
</dbReference>
<dbReference type="AlphaFoldDB" id="D0LKJ5"/>
<dbReference type="InterPro" id="IPR000917">
    <property type="entry name" value="Sulfatase_N"/>
</dbReference>
<proteinExistence type="predicted"/>
<accession>D0LKJ5</accession>
<dbReference type="InterPro" id="IPR017850">
    <property type="entry name" value="Alkaline_phosphatase_core_sf"/>
</dbReference>